<reference evidence="1 2" key="1">
    <citation type="submission" date="2011-10" db="EMBL/GenBank/DDBJ databases">
        <title>Genome Sequence of Commensalibacter intestini A911, isolated from Drosophila gut.</title>
        <authorList>
            <person name="Lee W.-J."/>
            <person name="Kim E.-K."/>
        </authorList>
    </citation>
    <scope>NUCLEOTIDE SEQUENCE [LARGE SCALE GENOMIC DNA]</scope>
    <source>
        <strain evidence="1 2">A911</strain>
    </source>
</reference>
<dbReference type="EMBL" id="AGFR01000024">
    <property type="protein sequence ID" value="EHD12871.1"/>
    <property type="molecule type" value="Genomic_DNA"/>
</dbReference>
<dbReference type="RefSeq" id="WP_008855196.1">
    <property type="nucleotide sequence ID" value="NZ_AGFR01000024.1"/>
</dbReference>
<dbReference type="AlphaFoldDB" id="G6F3L1"/>
<organism evidence="1 2">
    <name type="scientific">Commensalibacter intestini A911</name>
    <dbReference type="NCBI Taxonomy" id="1088868"/>
    <lineage>
        <taxon>Bacteria</taxon>
        <taxon>Pseudomonadati</taxon>
        <taxon>Pseudomonadota</taxon>
        <taxon>Alphaproteobacteria</taxon>
        <taxon>Acetobacterales</taxon>
        <taxon>Acetobacteraceae</taxon>
    </lineage>
</organism>
<accession>G6F3L1</accession>
<evidence type="ECO:0000313" key="2">
    <source>
        <dbReference type="Proteomes" id="UP000005939"/>
    </source>
</evidence>
<gene>
    <name evidence="1" type="ORF">CIN_22070</name>
</gene>
<proteinExistence type="predicted"/>
<protein>
    <submittedName>
        <fullName evidence="1">Uncharacterized protein</fullName>
    </submittedName>
</protein>
<name>G6F3L1_9PROT</name>
<evidence type="ECO:0000313" key="1">
    <source>
        <dbReference type="EMBL" id="EHD12871.1"/>
    </source>
</evidence>
<dbReference type="Proteomes" id="UP000005939">
    <property type="component" value="Unassembled WGS sequence"/>
</dbReference>
<sequence>MKKENRKIQFCKDNSTPAFYAMMKYSKYNPRADINKLTPENAPQKAY</sequence>
<comment type="caution">
    <text evidence="1">The sequence shown here is derived from an EMBL/GenBank/DDBJ whole genome shotgun (WGS) entry which is preliminary data.</text>
</comment>